<organism evidence="4">
    <name type="scientific">Oryctes rhinoceros nudivirus</name>
    <dbReference type="NCBI Taxonomy" id="92521"/>
    <lineage>
        <taxon>Viruses</taxon>
        <taxon>Viruses incertae sedis</taxon>
        <taxon>Naldaviricetes</taxon>
        <taxon>Lefavirales</taxon>
        <taxon>Nudiviridae</taxon>
        <taxon>Alphanudivirus</taxon>
        <taxon>Alphanudivirus oryrhinocerotis</taxon>
    </lineage>
</organism>
<sequence length="387" mass="43981">MDVQTQARLLSTLHQNVLDLPAYFTAKGVRSEDDISDIINNLKRQIQQIATETSTVNQSYKDKVRALQLEVDFVKKLYINSKQSLKELDAYKNLYNTTLDELSACTIRYGELSNTSSASQTELDNLRTQIRNYEDTIADLTKSMDSRMDAVKKNEAEQERSIAILTRYMRNFLKILYPNDDTTNLDAINEKVVSFLQESRESNKNIIKLKSDVIQLQQQLDTQNLEHSNKLQTIIARCNEKIQEASNYIITNSKQYKTENFDVDLLTILSASLDPDGTWGPELNYEFGILPDDDSFDDLKIDNQGSITDNDSIEADMIEPDFTNIPPTPGKTLNLDESNYLSPPITPNQSMDQTPIAPKVSTPAPKDKRTSPFDSKVSKSKKKNKLR</sequence>
<dbReference type="RefSeq" id="YP_002321337.1">
    <property type="nucleotide sequence ID" value="NC_011588.1"/>
</dbReference>
<feature type="compositionally biased region" description="Basic residues" evidence="2">
    <location>
        <begin position="378"/>
        <end position="387"/>
    </location>
</feature>
<dbReference type="EMBL" id="MZ727584">
    <property type="protein sequence ID" value="UBO76447.1"/>
    <property type="molecule type" value="Genomic_DNA"/>
</dbReference>
<dbReference type="OrthoDB" id="34313at10239"/>
<reference evidence="5" key="3">
    <citation type="submission" date="2020-03" db="EMBL/GenBank/DDBJ databases">
        <title>Whole genome sequence of Oryctes rhinoceros Nudivirus isolated in Riau Province, Indonesia.</title>
        <authorList>
            <person name="Kurnia Y.W."/>
            <person name="Tanjung Z.A."/>
            <person name="Utomo C."/>
            <person name="Naim M."/>
            <person name="Situmorang E.C."/>
            <person name="Liwang T."/>
        </authorList>
    </citation>
    <scope>NUCLEOTIDE SEQUENCE</scope>
    <source>
        <strain evidence="5">LiboV</strain>
    </source>
</reference>
<reference evidence="4" key="2">
    <citation type="journal article" date="2020" name="J. ISSAAS">
        <title>Complete genome sequence of Oryctes rhinoceros Nudivirus isolated from Coconut Rhinoceros Beetle in the Solomon Islands.</title>
        <authorList>
            <person name="Etebari K."/>
            <person name="Filipovic I."/>
            <person name="Rasic G."/>
            <person name="Devine G.J."/>
            <person name="Tsatsia H."/>
            <person name="Furlong M.J."/>
        </authorList>
    </citation>
    <scope>NUCLEOTIDE SEQUENCE</scope>
    <source>
        <strain evidence="4">Solomon Islands</strain>
    </source>
</reference>
<accession>B7SV47</accession>
<evidence type="ECO:0000313" key="5">
    <source>
        <dbReference type="EMBL" id="QKE59500.1"/>
    </source>
</evidence>
<protein>
    <submittedName>
        <fullName evidence="4">Uncharacterized protein</fullName>
    </submittedName>
</protein>
<name>A0A6B9QQQ2_9VIRU</name>
<keyword evidence="1" id="KW-0175">Coiled coil</keyword>
<dbReference type="EMBL" id="EU747721">
    <property type="protein sequence ID" value="ACH96156.1"/>
    <property type="molecule type" value="Genomic_DNA"/>
</dbReference>
<keyword evidence="7" id="KW-1185">Reference proteome</keyword>
<dbReference type="EMBL" id="MN623374">
    <property type="protein sequence ID" value="QHG11265.1"/>
    <property type="molecule type" value="Genomic_DNA"/>
</dbReference>
<evidence type="ECO:0000313" key="4">
    <source>
        <dbReference type="EMBL" id="QHG11265.1"/>
    </source>
</evidence>
<evidence type="ECO:0000256" key="1">
    <source>
        <dbReference type="SAM" id="Coils"/>
    </source>
</evidence>
<reference evidence="6" key="4">
    <citation type="submission" date="2021-08" db="EMBL/GenBank/DDBJ databases">
        <title>Whole genome sequence of Oryctes rhinoceros Nudivirus detected in Riau Province, Indonesia.</title>
        <authorList>
            <person name="Kurnia Y.W."/>
            <person name="Tanjung Z.A."/>
            <person name="Utomo C."/>
            <person name="Naim M."/>
            <person name="Situmorang E.C."/>
            <person name="Liwang T."/>
        </authorList>
    </citation>
    <scope>NUCLEOTIDE SEQUENCE</scope>
    <source>
        <strain evidence="6">LiboV</strain>
    </source>
</reference>
<dbReference type="EMBL" id="MT150137">
    <property type="protein sequence ID" value="QKE59500.1"/>
    <property type="molecule type" value="Genomic_DNA"/>
</dbReference>
<feature type="compositionally biased region" description="Polar residues" evidence="2">
    <location>
        <begin position="335"/>
        <end position="353"/>
    </location>
</feature>
<dbReference type="Proteomes" id="UP000011785">
    <property type="component" value="Segment"/>
</dbReference>
<dbReference type="Gene3D" id="1.10.287.1490">
    <property type="match status" value="1"/>
</dbReference>
<accession>A0A6B9QQQ2</accession>
<dbReference type="KEGG" id="vg:7047206"/>
<proteinExistence type="predicted"/>
<evidence type="ECO:0000313" key="3">
    <source>
        <dbReference type="EMBL" id="ACH96156.1"/>
    </source>
</evidence>
<gene>
    <name evidence="4" type="ORF">SI_OrNV_gp026</name>
</gene>
<feature type="region of interest" description="Disordered" evidence="2">
    <location>
        <begin position="319"/>
        <end position="387"/>
    </location>
</feature>
<reference evidence="3 7" key="1">
    <citation type="journal article" date="2008" name="J. Virol. Methods">
        <title>Sequencing of the large dsDNA genome of Oryctes rhinoceros nudivirus using multiple displacement amplification of nanogram amounts of virus DNA.</title>
        <authorList>
            <person name="Wang Y."/>
            <person name="Kleespies R.G."/>
            <person name="Ramle M.B."/>
            <person name="Jehle J.A."/>
        </authorList>
    </citation>
    <scope>NUCLEOTIDE SEQUENCE [LARGE SCALE GENOMIC DNA]</scope>
    <source>
        <strain evidence="7">Isolate Oryctes rhinoceros/Malaysia/Ma07/2007</strain>
        <strain evidence="3">Ma07</strain>
    </source>
</reference>
<evidence type="ECO:0000256" key="2">
    <source>
        <dbReference type="SAM" id="MobiDB-lite"/>
    </source>
</evidence>
<evidence type="ECO:0000313" key="7">
    <source>
        <dbReference type="Proteomes" id="UP000011785"/>
    </source>
</evidence>
<feature type="coiled-coil region" evidence="1">
    <location>
        <begin position="116"/>
        <end position="143"/>
    </location>
</feature>
<evidence type="ECO:0000313" key="6">
    <source>
        <dbReference type="EMBL" id="UBO76447.1"/>
    </source>
</evidence>